<evidence type="ECO:0000313" key="7">
    <source>
        <dbReference type="Proteomes" id="UP001140560"/>
    </source>
</evidence>
<dbReference type="SUPFAM" id="SSF54928">
    <property type="entry name" value="RNA-binding domain, RBD"/>
    <property type="match status" value="1"/>
</dbReference>
<evidence type="ECO:0008006" key="8">
    <source>
        <dbReference type="Google" id="ProtNLM"/>
    </source>
</evidence>
<dbReference type="Gene3D" id="1.20.1390.10">
    <property type="entry name" value="PWI domain"/>
    <property type="match status" value="1"/>
</dbReference>
<evidence type="ECO:0000256" key="3">
    <source>
        <dbReference type="SAM" id="MobiDB-lite"/>
    </source>
</evidence>
<evidence type="ECO:0000256" key="2">
    <source>
        <dbReference type="PROSITE-ProRule" id="PRU00176"/>
    </source>
</evidence>
<dbReference type="InterPro" id="IPR052768">
    <property type="entry name" value="RBM25"/>
</dbReference>
<dbReference type="Gene3D" id="3.30.70.330">
    <property type="match status" value="1"/>
</dbReference>
<feature type="compositionally biased region" description="Basic and acidic residues" evidence="3">
    <location>
        <begin position="551"/>
        <end position="576"/>
    </location>
</feature>
<feature type="region of interest" description="Disordered" evidence="3">
    <location>
        <begin position="218"/>
        <end position="244"/>
    </location>
</feature>
<name>A0A9W9CHX6_9PLEO</name>
<feature type="region of interest" description="Disordered" evidence="3">
    <location>
        <begin position="551"/>
        <end position="580"/>
    </location>
</feature>
<feature type="domain" description="RRM" evidence="4">
    <location>
        <begin position="153"/>
        <end position="230"/>
    </location>
</feature>
<organism evidence="6 7">
    <name type="scientific">Neocucurbitaria cava</name>
    <dbReference type="NCBI Taxonomy" id="798079"/>
    <lineage>
        <taxon>Eukaryota</taxon>
        <taxon>Fungi</taxon>
        <taxon>Dikarya</taxon>
        <taxon>Ascomycota</taxon>
        <taxon>Pezizomycotina</taxon>
        <taxon>Dothideomycetes</taxon>
        <taxon>Pleosporomycetidae</taxon>
        <taxon>Pleosporales</taxon>
        <taxon>Pleosporineae</taxon>
        <taxon>Cucurbitariaceae</taxon>
        <taxon>Neocucurbitaria</taxon>
    </lineage>
</organism>
<dbReference type="InterPro" id="IPR035979">
    <property type="entry name" value="RBD_domain_sf"/>
</dbReference>
<dbReference type="GO" id="GO:0005681">
    <property type="term" value="C:spliceosomal complex"/>
    <property type="evidence" value="ECO:0007669"/>
    <property type="project" value="TreeGrafter"/>
</dbReference>
<feature type="compositionally biased region" description="Basic and acidic residues" evidence="3">
    <location>
        <begin position="224"/>
        <end position="239"/>
    </location>
</feature>
<dbReference type="Pfam" id="PF01480">
    <property type="entry name" value="PWI"/>
    <property type="match status" value="1"/>
</dbReference>
<keyword evidence="7" id="KW-1185">Reference proteome</keyword>
<dbReference type="PANTHER" id="PTHR18806">
    <property type="entry name" value="RBM25 PROTEIN"/>
    <property type="match status" value="1"/>
</dbReference>
<feature type="compositionally biased region" description="Low complexity" evidence="3">
    <location>
        <begin position="1"/>
        <end position="10"/>
    </location>
</feature>
<dbReference type="InterPro" id="IPR012677">
    <property type="entry name" value="Nucleotide-bd_a/b_plait_sf"/>
</dbReference>
<gene>
    <name evidence="6" type="ORF">N0V83_010223</name>
</gene>
<evidence type="ECO:0000259" key="4">
    <source>
        <dbReference type="PROSITE" id="PS50102"/>
    </source>
</evidence>
<feature type="compositionally biased region" description="Basic and acidic residues" evidence="3">
    <location>
        <begin position="128"/>
        <end position="139"/>
    </location>
</feature>
<feature type="region of interest" description="Disordered" evidence="3">
    <location>
        <begin position="103"/>
        <end position="143"/>
    </location>
</feature>
<dbReference type="EMBL" id="JAPEUY010000020">
    <property type="protein sequence ID" value="KAJ4363103.1"/>
    <property type="molecule type" value="Genomic_DNA"/>
</dbReference>
<dbReference type="InterPro" id="IPR036483">
    <property type="entry name" value="PWI_dom_sf"/>
</dbReference>
<protein>
    <recommendedName>
        <fullName evidence="8">PWI domain-containing protein</fullName>
    </recommendedName>
</protein>
<keyword evidence="1" id="KW-0507">mRNA processing</keyword>
<feature type="domain" description="PWI" evidence="5">
    <location>
        <begin position="681"/>
        <end position="773"/>
    </location>
</feature>
<sequence>MYPFQGAPGYNGPPGYGSAPPGMAPPGMGESEDSDLFLMEYIYGAEASMELTAIIDPAPPGVAFGQGPPALGGPRALPPNWQPPANMPNFNLNAPVIRLGTQGGRAGAQDSPVGGRKDNASMPARRGLGMDRDGDRRDGPQQVIPPTREEIARTILVCNIPASLSDEDMERIMETAGKLARWTRGFNDSNKIQTFGFAEFADAQSLETAAEIFQDVRVPTKRQKPGEAKKEGEEEAKREDDEEVETTKLQIVVDNESIKYAEQWSKTRNEDENTVQFRLDTAKEALSQVLASFFNPPNAPLMEYGADTIMHDAPAQDGDDVEVAFVQLAPGEDELADIPAEMREVVAAEIAAFRDRSIQRDRERLRREEELEAEERRRSGRRVSPPPSAPTGPGGANGVPLGPRADRGLHGAPSGPKGSQFPRDYQAGVTFVSGGVSNGGGVYIKREDEDDSASDSELERRRKKKHDEEADAEYKKELARWLKLENRTVAGLQRTSDRMRDEKAEKAAARAAQVKQLAEFDDDKEVGTRRHLYYRDRGEYMREREKVREVEAKEDAIDRSQEQRELATQQKQRDQARGQADAFLDQQAEELMRSQQQREPAQFKISLGAAAKKLETAAAPRRTAADVENLLEDEELTEQPGVKKRTLIPINFDAAVRANLTQEEIEDAQRQLARDIPNDKEGLWKWPVSWEHLPEKNIEKDIKDWAANKVLELMGLQEEMLVDAIVEHLKNKGGPQALVENLEVALDEEAESLVKKLWRMVIYYSETEKRGIK</sequence>
<comment type="caution">
    <text evidence="6">The sequence shown here is derived from an EMBL/GenBank/DDBJ whole genome shotgun (WGS) entry which is preliminary data.</text>
</comment>
<dbReference type="OrthoDB" id="6275295at2759"/>
<evidence type="ECO:0000256" key="1">
    <source>
        <dbReference type="ARBA" id="ARBA00022664"/>
    </source>
</evidence>
<feature type="region of interest" description="Disordered" evidence="3">
    <location>
        <begin position="364"/>
        <end position="473"/>
    </location>
</feature>
<reference evidence="6" key="1">
    <citation type="submission" date="2022-10" db="EMBL/GenBank/DDBJ databases">
        <title>Tapping the CABI collections for fungal endophytes: first genome assemblies for Collariella, Neodidymelliopsis, Ascochyta clinopodiicola, Didymella pomorum, Didymosphaeria variabile, Neocosmospora piperis and Neocucurbitaria cava.</title>
        <authorList>
            <person name="Hill R."/>
        </authorList>
    </citation>
    <scope>NUCLEOTIDE SEQUENCE</scope>
    <source>
        <strain evidence="6">IMI 356814</strain>
    </source>
</reference>
<dbReference type="PROSITE" id="PS51025">
    <property type="entry name" value="PWI"/>
    <property type="match status" value="1"/>
</dbReference>
<dbReference type="AlphaFoldDB" id="A0A9W9CHX6"/>
<evidence type="ECO:0000259" key="5">
    <source>
        <dbReference type="PROSITE" id="PS51025"/>
    </source>
</evidence>
<dbReference type="InterPro" id="IPR002483">
    <property type="entry name" value="PWI_dom"/>
</dbReference>
<feature type="region of interest" description="Disordered" evidence="3">
    <location>
        <begin position="1"/>
        <end position="31"/>
    </location>
</feature>
<dbReference type="GO" id="GO:0006397">
    <property type="term" value="P:mRNA processing"/>
    <property type="evidence" value="ECO:0007669"/>
    <property type="project" value="UniProtKB-KW"/>
</dbReference>
<dbReference type="PROSITE" id="PS50102">
    <property type="entry name" value="RRM"/>
    <property type="match status" value="1"/>
</dbReference>
<evidence type="ECO:0000313" key="6">
    <source>
        <dbReference type="EMBL" id="KAJ4363103.1"/>
    </source>
</evidence>
<dbReference type="InterPro" id="IPR000504">
    <property type="entry name" value="RRM_dom"/>
</dbReference>
<proteinExistence type="predicted"/>
<dbReference type="SMART" id="SM00311">
    <property type="entry name" value="PWI"/>
    <property type="match status" value="1"/>
</dbReference>
<accession>A0A9W9CHX6</accession>
<dbReference type="Proteomes" id="UP001140560">
    <property type="component" value="Unassembled WGS sequence"/>
</dbReference>
<feature type="compositionally biased region" description="Basic and acidic residues" evidence="3">
    <location>
        <begin position="364"/>
        <end position="377"/>
    </location>
</feature>
<dbReference type="GO" id="GO:0003729">
    <property type="term" value="F:mRNA binding"/>
    <property type="evidence" value="ECO:0007669"/>
    <property type="project" value="TreeGrafter"/>
</dbReference>
<feature type="compositionally biased region" description="Low complexity" evidence="3">
    <location>
        <begin position="16"/>
        <end position="29"/>
    </location>
</feature>
<keyword evidence="2" id="KW-0694">RNA-binding</keyword>
<dbReference type="PANTHER" id="PTHR18806:SF4">
    <property type="entry name" value="RNA-BINDING PROTEIN 25"/>
    <property type="match status" value="1"/>
</dbReference>
<dbReference type="SUPFAM" id="SSF101233">
    <property type="entry name" value="PWI domain"/>
    <property type="match status" value="1"/>
</dbReference>